<dbReference type="Proteomes" id="UP000664859">
    <property type="component" value="Unassembled WGS sequence"/>
</dbReference>
<accession>A0A836CGF2</accession>
<comment type="caution">
    <text evidence="1">The sequence shown here is derived from an EMBL/GenBank/DDBJ whole genome shotgun (WGS) entry which is preliminary data.</text>
</comment>
<sequence length="566" mass="62103">MPLPALALHCHAAARGRHTGAGARRICISRDGLLAAQGVDVRCKAQARERAGKRCEDGRTAEGQSFPFMEMPLSAVRQYTIAPAKGHHNHGHGGPSHNTEVFRSMVPVHLWSSLEIQVKQEPVSASHEAHVGMAGYFEAGCTTLHDAISYGRKTHTIVLKSDLMSEARKWTLRHECAHFALHRLAHDYMVSPLPSVVEEGMAEFIAYCETGRHGGDARSDLFRRSFSPTRSTVSSIDMQRDPTSSAVDHLHLKNTEAPQTFLALAMKDASMRTRWYQKHRQAKLQKSRLQSKNKKVAKRLAAAVHAVHHHSTDAAPQSIGQAAMLASQAAAARVIVAQLQDTTTRSLATDGYCVVPGNETFAALAQRLLTAMPTTINTAADPWENVFNTVPGTRCQVKLPDVGARSPFAAVKQLVMKELVPLINETLLGLSDVEVTRPAILLSKKTPAEHAIAQGPHRDWPVRRLKYALKKHDGFPVGVLLSLHDGGTLHLWPGSFDAQEVREQDRISVNLRAGDIVLFHGAVVHEGAGYQGAAGEYHLRLHFYTQSAHGVNPWPISNETEPVRKM</sequence>
<dbReference type="EMBL" id="JAFCMP010000157">
    <property type="protein sequence ID" value="KAG5184599.1"/>
    <property type="molecule type" value="Genomic_DNA"/>
</dbReference>
<dbReference type="OrthoDB" id="90882at2759"/>
<protein>
    <submittedName>
        <fullName evidence="1">Uncharacterized protein</fullName>
    </submittedName>
</protein>
<evidence type="ECO:0000313" key="1">
    <source>
        <dbReference type="EMBL" id="KAG5184599.1"/>
    </source>
</evidence>
<evidence type="ECO:0000313" key="2">
    <source>
        <dbReference type="Proteomes" id="UP000664859"/>
    </source>
</evidence>
<dbReference type="AlphaFoldDB" id="A0A836CGF2"/>
<reference evidence="1" key="1">
    <citation type="submission" date="2021-02" db="EMBL/GenBank/DDBJ databases">
        <title>First Annotated Genome of the Yellow-green Alga Tribonema minus.</title>
        <authorList>
            <person name="Mahan K.M."/>
        </authorList>
    </citation>
    <scope>NUCLEOTIDE SEQUENCE</scope>
    <source>
        <strain evidence="1">UTEX B ZZ1240</strain>
    </source>
</reference>
<name>A0A836CGF2_9STRA</name>
<dbReference type="SUPFAM" id="SSF51197">
    <property type="entry name" value="Clavaminate synthase-like"/>
    <property type="match status" value="1"/>
</dbReference>
<dbReference type="Gene3D" id="2.60.120.620">
    <property type="entry name" value="q2cbj1_9rhob like domain"/>
    <property type="match status" value="1"/>
</dbReference>
<proteinExistence type="predicted"/>
<organism evidence="1 2">
    <name type="scientific">Tribonema minus</name>
    <dbReference type="NCBI Taxonomy" id="303371"/>
    <lineage>
        <taxon>Eukaryota</taxon>
        <taxon>Sar</taxon>
        <taxon>Stramenopiles</taxon>
        <taxon>Ochrophyta</taxon>
        <taxon>PX clade</taxon>
        <taxon>Xanthophyceae</taxon>
        <taxon>Tribonematales</taxon>
        <taxon>Tribonemataceae</taxon>
        <taxon>Tribonema</taxon>
    </lineage>
</organism>
<keyword evidence="2" id="KW-1185">Reference proteome</keyword>
<gene>
    <name evidence="1" type="ORF">JKP88DRAFT_244611</name>
</gene>